<dbReference type="EMBL" id="AGYA01000028">
    <property type="protein sequence ID" value="EKB55482.1"/>
    <property type="molecule type" value="Genomic_DNA"/>
</dbReference>
<evidence type="ECO:0000313" key="2">
    <source>
        <dbReference type="Proteomes" id="UP000006085"/>
    </source>
</evidence>
<evidence type="ECO:0000313" key="1">
    <source>
        <dbReference type="EMBL" id="EKB55482.1"/>
    </source>
</evidence>
<dbReference type="Proteomes" id="UP000006085">
    <property type="component" value="Unassembled WGS sequence"/>
</dbReference>
<proteinExistence type="predicted"/>
<keyword evidence="2" id="KW-1185">Reference proteome</keyword>
<organism evidence="1 2">
    <name type="scientific">Bergeyella zoohelcum ATCC 43767</name>
    <dbReference type="NCBI Taxonomy" id="883096"/>
    <lineage>
        <taxon>Bacteria</taxon>
        <taxon>Pseudomonadati</taxon>
        <taxon>Bacteroidota</taxon>
        <taxon>Flavobacteriia</taxon>
        <taxon>Flavobacteriales</taxon>
        <taxon>Weeksellaceae</taxon>
        <taxon>Bergeyella</taxon>
    </lineage>
</organism>
<dbReference type="AlphaFoldDB" id="K1LTM7"/>
<gene>
    <name evidence="1" type="ORF">HMPREF9699_01796</name>
</gene>
<reference evidence="1 2" key="1">
    <citation type="submission" date="2012-07" db="EMBL/GenBank/DDBJ databases">
        <title>The Genome Sequence of Bergeyella zoohelcum ATCC 43767.</title>
        <authorList>
            <consortium name="The Broad Institute Genome Sequencing Platform"/>
            <person name="Earl A."/>
            <person name="Ward D."/>
            <person name="Feldgarden M."/>
            <person name="Gevers D."/>
            <person name="Huys G."/>
            <person name="Walker B."/>
            <person name="Young S.K."/>
            <person name="Zeng Q."/>
            <person name="Gargeya S."/>
            <person name="Fitzgerald M."/>
            <person name="Haas B."/>
            <person name="Abouelleil A."/>
            <person name="Alvarado L."/>
            <person name="Arachchi H.M."/>
            <person name="Berlin A.M."/>
            <person name="Chapman S.B."/>
            <person name="Goldberg J."/>
            <person name="Griggs A."/>
            <person name="Gujja S."/>
            <person name="Hansen M."/>
            <person name="Howarth C."/>
            <person name="Imamovic A."/>
            <person name="Larimer J."/>
            <person name="McCowen C."/>
            <person name="Montmayeur A."/>
            <person name="Murphy C."/>
            <person name="Neiman D."/>
            <person name="Pearson M."/>
            <person name="Priest M."/>
            <person name="Roberts A."/>
            <person name="Saif S."/>
            <person name="Shea T."/>
            <person name="Sisk P."/>
            <person name="Sykes S."/>
            <person name="Wortman J."/>
            <person name="Nusbaum C."/>
            <person name="Birren B."/>
        </authorList>
    </citation>
    <scope>NUCLEOTIDE SEQUENCE [LARGE SCALE GENOMIC DNA]</scope>
    <source>
        <strain evidence="1 2">ATCC 43767</strain>
    </source>
</reference>
<name>K1LTM7_9FLAO</name>
<accession>K1LTM7</accession>
<sequence length="76" mass="9058">MVLEKNEILNYKLVLTFYFKLLFQSTLPSFYLPINKFLYQISQDNFCIREQRQGISLSLFVVIETIKLILNHTVII</sequence>
<protein>
    <submittedName>
        <fullName evidence="1">Uncharacterized protein</fullName>
    </submittedName>
</protein>
<dbReference type="HOGENOM" id="CLU_2647210_0_0_10"/>
<comment type="caution">
    <text evidence="1">The sequence shown here is derived from an EMBL/GenBank/DDBJ whole genome shotgun (WGS) entry which is preliminary data.</text>
</comment>